<dbReference type="Proteomes" id="UP000178377">
    <property type="component" value="Unassembled WGS sequence"/>
</dbReference>
<dbReference type="EMBL" id="MFEO01000022">
    <property type="protein sequence ID" value="OGE89383.1"/>
    <property type="molecule type" value="Genomic_DNA"/>
</dbReference>
<accession>A0A1F5PHI1</accession>
<protein>
    <recommendedName>
        <fullName evidence="4">30S ribosomal protein S20</fullName>
    </recommendedName>
</protein>
<dbReference type="AlphaFoldDB" id="A0A1F5PHI1"/>
<dbReference type="STRING" id="1817828.A2722_02045"/>
<evidence type="ECO:0000313" key="3">
    <source>
        <dbReference type="Proteomes" id="UP000178377"/>
    </source>
</evidence>
<proteinExistence type="predicted"/>
<evidence type="ECO:0008006" key="4">
    <source>
        <dbReference type="Google" id="ProtNLM"/>
    </source>
</evidence>
<evidence type="ECO:0000313" key="2">
    <source>
        <dbReference type="EMBL" id="OGE89383.1"/>
    </source>
</evidence>
<gene>
    <name evidence="2" type="ORF">A2722_02045</name>
</gene>
<sequence>MSRIRARTRSGAIRQKRARKGQMRKLAARFRSASDRAAKQLILEKFKRVASHLRAEEYLTR</sequence>
<organism evidence="2 3">
    <name type="scientific">Candidatus Doudnabacteria bacterium RIFCSPHIGHO2_01_FULL_50_11</name>
    <dbReference type="NCBI Taxonomy" id="1817828"/>
    <lineage>
        <taxon>Bacteria</taxon>
        <taxon>Candidatus Doudnaibacteriota</taxon>
    </lineage>
</organism>
<feature type="region of interest" description="Disordered" evidence="1">
    <location>
        <begin position="1"/>
        <end position="25"/>
    </location>
</feature>
<comment type="caution">
    <text evidence="2">The sequence shown here is derived from an EMBL/GenBank/DDBJ whole genome shotgun (WGS) entry which is preliminary data.</text>
</comment>
<evidence type="ECO:0000256" key="1">
    <source>
        <dbReference type="SAM" id="MobiDB-lite"/>
    </source>
</evidence>
<reference evidence="2 3" key="1">
    <citation type="journal article" date="2016" name="Nat. Commun.">
        <title>Thousands of microbial genomes shed light on interconnected biogeochemical processes in an aquifer system.</title>
        <authorList>
            <person name="Anantharaman K."/>
            <person name="Brown C.T."/>
            <person name="Hug L.A."/>
            <person name="Sharon I."/>
            <person name="Castelle C.J."/>
            <person name="Probst A.J."/>
            <person name="Thomas B.C."/>
            <person name="Singh A."/>
            <person name="Wilkins M.J."/>
            <person name="Karaoz U."/>
            <person name="Brodie E.L."/>
            <person name="Williams K.H."/>
            <person name="Hubbard S.S."/>
            <person name="Banfield J.F."/>
        </authorList>
    </citation>
    <scope>NUCLEOTIDE SEQUENCE [LARGE SCALE GENOMIC DNA]</scope>
</reference>
<name>A0A1F5PHI1_9BACT</name>